<evidence type="ECO:0000313" key="1">
    <source>
        <dbReference type="EMBL" id="CAD2190993.1"/>
    </source>
</evidence>
<organism evidence="1 2">
    <name type="scientific">Meloidogyne enterolobii</name>
    <name type="common">Root-knot nematode worm</name>
    <name type="synonym">Meloidogyne mayaguensis</name>
    <dbReference type="NCBI Taxonomy" id="390850"/>
    <lineage>
        <taxon>Eukaryota</taxon>
        <taxon>Metazoa</taxon>
        <taxon>Ecdysozoa</taxon>
        <taxon>Nematoda</taxon>
        <taxon>Chromadorea</taxon>
        <taxon>Rhabditida</taxon>
        <taxon>Tylenchina</taxon>
        <taxon>Tylenchomorpha</taxon>
        <taxon>Tylenchoidea</taxon>
        <taxon>Meloidogynidae</taxon>
        <taxon>Meloidogyninae</taxon>
        <taxon>Meloidogyne</taxon>
    </lineage>
</organism>
<evidence type="ECO:0000313" key="2">
    <source>
        <dbReference type="Proteomes" id="UP000580250"/>
    </source>
</evidence>
<dbReference type="EMBL" id="CAJEWN010000847">
    <property type="protein sequence ID" value="CAD2190993.1"/>
    <property type="molecule type" value="Genomic_DNA"/>
</dbReference>
<sequence>MITIRYWLQQLFKCVFIRACFYNIVFNPEMINILFDNDKTISLQFNIQEVKLYAVKKTIENIFKFYLNHISNSGYLYINLNNVDIKDHHKNILFNIIINKGNKTLEIIVEGYKLAKLHDLVIEYIITSKDCSNMVPKIILLCSDYPNFKLNERAENVEIDDSTYTYKISTKYQISNIYNPKVRFEFCNEEDRVGWNYWNKVEIMKNNCF</sequence>
<protein>
    <submittedName>
        <fullName evidence="1">Uncharacterized protein</fullName>
    </submittedName>
</protein>
<proteinExistence type="predicted"/>
<dbReference type="AlphaFoldDB" id="A0A6V7WVH6"/>
<reference evidence="1 2" key="1">
    <citation type="submission" date="2020-08" db="EMBL/GenBank/DDBJ databases">
        <authorList>
            <person name="Koutsovoulos G."/>
            <person name="Danchin GJ E."/>
        </authorList>
    </citation>
    <scope>NUCLEOTIDE SEQUENCE [LARGE SCALE GENOMIC DNA]</scope>
</reference>
<dbReference type="Proteomes" id="UP000580250">
    <property type="component" value="Unassembled WGS sequence"/>
</dbReference>
<comment type="caution">
    <text evidence="1">The sequence shown here is derived from an EMBL/GenBank/DDBJ whole genome shotgun (WGS) entry which is preliminary data.</text>
</comment>
<name>A0A6V7WVH6_MELEN</name>
<accession>A0A6V7WVH6</accession>
<gene>
    <name evidence="1" type="ORF">MENT_LOCUS43816</name>
</gene>